<name>A0AAN6EVR9_EXODE</name>
<evidence type="ECO:0000256" key="8">
    <source>
        <dbReference type="ARBA" id="ARBA00023274"/>
    </source>
</evidence>
<evidence type="ECO:0000313" key="12">
    <source>
        <dbReference type="EMBL" id="KAJ8992526.1"/>
    </source>
</evidence>
<dbReference type="GO" id="GO:0034455">
    <property type="term" value="C:t-UTP complex"/>
    <property type="evidence" value="ECO:0007669"/>
    <property type="project" value="TreeGrafter"/>
</dbReference>
<reference evidence="12" key="1">
    <citation type="submission" date="2023-01" db="EMBL/GenBank/DDBJ databases">
        <title>Exophiala dermititidis isolated from Cystic Fibrosis Patient.</title>
        <authorList>
            <person name="Kurbessoian T."/>
            <person name="Crocker A."/>
            <person name="Murante D."/>
            <person name="Hogan D.A."/>
            <person name="Stajich J.E."/>
        </authorList>
    </citation>
    <scope>NUCLEOTIDE SEQUENCE</scope>
    <source>
        <strain evidence="12">Ex8</strain>
    </source>
</reference>
<comment type="similarity">
    <text evidence="2 10">Belongs to the HEATR1/UTP10 family.</text>
</comment>
<dbReference type="GO" id="GO:0000462">
    <property type="term" value="P:maturation of SSU-rRNA from tricistronic rRNA transcript (SSU-rRNA, 5.8S rRNA, LSU-rRNA)"/>
    <property type="evidence" value="ECO:0007669"/>
    <property type="project" value="TreeGrafter"/>
</dbReference>
<comment type="caution">
    <text evidence="12">The sequence shown here is derived from an EMBL/GenBank/DDBJ whole genome shotgun (WGS) entry which is preliminary data.</text>
</comment>
<keyword evidence="8 10" id="KW-0687">Ribonucleoprotein</keyword>
<dbReference type="EMBL" id="JAJGCB010000005">
    <property type="protein sequence ID" value="KAJ8992526.1"/>
    <property type="molecule type" value="Genomic_DNA"/>
</dbReference>
<evidence type="ECO:0000256" key="2">
    <source>
        <dbReference type="ARBA" id="ARBA00010559"/>
    </source>
</evidence>
<evidence type="ECO:0000259" key="11">
    <source>
        <dbReference type="SMART" id="SM01036"/>
    </source>
</evidence>
<comment type="function">
    <text evidence="9">Involved in nucleolar processing of pre-18S ribosomal RNA. Involved in ribosome biosynthesis.</text>
</comment>
<keyword evidence="6 10" id="KW-0698">rRNA processing</keyword>
<evidence type="ECO:0000256" key="5">
    <source>
        <dbReference type="ARBA" id="ARBA00022517"/>
    </source>
</evidence>
<protein>
    <recommendedName>
        <fullName evidence="4 10">U3 small nucleolar RNA-associated protein 10</fullName>
    </recommendedName>
</protein>
<dbReference type="InterPro" id="IPR016024">
    <property type="entry name" value="ARM-type_fold"/>
</dbReference>
<evidence type="ECO:0000256" key="4">
    <source>
        <dbReference type="ARBA" id="ARBA00015399"/>
    </source>
</evidence>
<organism evidence="12 13">
    <name type="scientific">Exophiala dermatitidis</name>
    <name type="common">Black yeast-like fungus</name>
    <name type="synonym">Wangiella dermatitidis</name>
    <dbReference type="NCBI Taxonomy" id="5970"/>
    <lineage>
        <taxon>Eukaryota</taxon>
        <taxon>Fungi</taxon>
        <taxon>Dikarya</taxon>
        <taxon>Ascomycota</taxon>
        <taxon>Pezizomycotina</taxon>
        <taxon>Eurotiomycetes</taxon>
        <taxon>Chaetothyriomycetidae</taxon>
        <taxon>Chaetothyriales</taxon>
        <taxon>Herpotrichiellaceae</taxon>
        <taxon>Exophiala</taxon>
    </lineage>
</organism>
<accession>A0AAN6EVR9</accession>
<dbReference type="GO" id="GO:0030515">
    <property type="term" value="F:snoRNA binding"/>
    <property type="evidence" value="ECO:0007669"/>
    <property type="project" value="TreeGrafter"/>
</dbReference>
<evidence type="ECO:0000313" key="13">
    <source>
        <dbReference type="Proteomes" id="UP001161757"/>
    </source>
</evidence>
<evidence type="ECO:0000256" key="9">
    <source>
        <dbReference type="ARBA" id="ARBA00025076"/>
    </source>
</evidence>
<evidence type="ECO:0000256" key="7">
    <source>
        <dbReference type="ARBA" id="ARBA00023242"/>
    </source>
</evidence>
<keyword evidence="7 10" id="KW-0539">Nucleus</keyword>
<feature type="domain" description="BP28 C-terminal" evidence="11">
    <location>
        <begin position="1526"/>
        <end position="1711"/>
    </location>
</feature>
<dbReference type="GO" id="GO:0045943">
    <property type="term" value="P:positive regulation of transcription by RNA polymerase I"/>
    <property type="evidence" value="ECO:0007669"/>
    <property type="project" value="TreeGrafter"/>
</dbReference>
<dbReference type="Pfam" id="PF08146">
    <property type="entry name" value="BP28CT"/>
    <property type="match status" value="1"/>
</dbReference>
<dbReference type="GO" id="GO:0030686">
    <property type="term" value="C:90S preribosome"/>
    <property type="evidence" value="ECO:0007669"/>
    <property type="project" value="TreeGrafter"/>
</dbReference>
<evidence type="ECO:0000256" key="10">
    <source>
        <dbReference type="RuleBase" id="RU367065"/>
    </source>
</evidence>
<dbReference type="PANTHER" id="PTHR13457:SF1">
    <property type="entry name" value="HEAT REPEAT-CONTAINING PROTEIN 1"/>
    <property type="match status" value="1"/>
</dbReference>
<evidence type="ECO:0000256" key="6">
    <source>
        <dbReference type="ARBA" id="ARBA00022552"/>
    </source>
</evidence>
<evidence type="ECO:0000256" key="3">
    <source>
        <dbReference type="ARBA" id="ARBA00011399"/>
    </source>
</evidence>
<dbReference type="InterPro" id="IPR040191">
    <property type="entry name" value="UTP10"/>
</dbReference>
<comment type="subcellular location">
    <subcellularLocation>
        <location evidence="1 10">Nucleus</location>
        <location evidence="1 10">Nucleolus</location>
    </subcellularLocation>
</comment>
<dbReference type="SMART" id="SM01036">
    <property type="entry name" value="BP28CT"/>
    <property type="match status" value="1"/>
</dbReference>
<evidence type="ECO:0000256" key="1">
    <source>
        <dbReference type="ARBA" id="ARBA00004604"/>
    </source>
</evidence>
<dbReference type="SUPFAM" id="SSF48371">
    <property type="entry name" value="ARM repeat"/>
    <property type="match status" value="1"/>
</dbReference>
<dbReference type="GO" id="GO:0032040">
    <property type="term" value="C:small-subunit processome"/>
    <property type="evidence" value="ECO:0007669"/>
    <property type="project" value="TreeGrafter"/>
</dbReference>
<dbReference type="Pfam" id="PF12397">
    <property type="entry name" value="U3snoRNP10"/>
    <property type="match status" value="1"/>
</dbReference>
<sequence>MTSAFAAQLRTIAANSTNELDLRARRDAHGESLVFERSVAVKQDWETIYQICVEGFQELCMLDTRLREFEQNLYSPQAKEQDREQLSRSQNEALGIVIDRCLALLGSKVLLRPGIRAVEWLVRRFRVHVYNTSSLLATFLPYHESLVFRNVLSIIPANKITNEWKFLGPYHKIAANVPRHAIVYSAIHNDAFFSVLNNYVFRACQEEAHHPQLMRFWSSVVIEAITGRLNQVKSGRKEVQRQRLEDALLKILPVLSEGLEITGCTELTITCFTVAIVLASNADLEDSVLDSIIAAIAPFVLNRAVDQAKVLTCLCVLVSKKTERNVSRDVLEILTKVRHLDVRLLELRTRVPIDGLCEAMFNSLLKGLNKSNLDTSFGLIEQLIGLSADPVPSETAIRLVATLLRKVPRSAPAGPFESMVQERIVRILQKLNDKATFSSVLPQAASLAERHLDELEAIIQGTIALPDSSNLLESELMEVDDNGTSSDSDEERIDSMLAALPTESAEMSFMANNHTALFDHLLHAFAQCYRKEPWMVKFESLPIWRHTNEKPSDLLTSFFLRVAYSAAPDSQRSAALLYLSKKMEHGSWQETQLLLPYLTILLADPARPVRRAAVACVVAVQNCVSKSLAGESSTQSNSETVYDALAMTNVKRVSSAQAKKIVAQVYLPNLEECVLDPSHTRTVLEHALDSHSRTSSIGSKAVNVELKKSLRQDLFDLLTGCALNSPLLRVQLGLVSLLIGVQKVGSTTTSKTLQPILRHWASLTGSAATSAASSEGLDVAQIDTTLVQLISAHDKEAVQQVLETVEREKSNLRPELVNAIFARITAIWKDLRHESQLTTAKLLFDMSFSEHETIAAGSQQILRSVTLSTEALATLLDHSCSGLAQMQVEVPPKKRRRISHGRESIPKEMVLQLDIADARLSLALELVEDSRPEDHPQLLGSLFEILIHLRRLKEKSTSESPYLLTLCLSNILAIIEKARQSRKPNVDLTSIRADLVTDCVRSSENPQVQSTALLLLASLSSIAPDRILHTIMPIFTFMGAGILSRDDERSVYVINQAIDQIIPPLISTLKRQDAKNLVHSTSSLLSSFVTAYDHIPQHRRVAFYKRLLDRLGADDFAFALVALLASRRSHEDMTPFLSVLTGDLPAATQLLTHRKILALTRDIFSDKPHNAEPLLDINKSTKADRKGQIAIILLETAGKLLETKGLKAHVKRMQKKDGAEAESFWTEYKLCLQDQLVMLKNQKGQQHTELTASTRKCLSALLALPSLAELFAVMPNLLQEMERVGDRELPPLALRVLAAQLQHNPAKDSKTQSEAMTFLPTVEEIIRTTQDVSLRHAAIACLDRIVEVYGRKSPDDIMSASMTLIEGDYGLSSQDTRTQIMSVLCVASMMEVLKEAAVPIVPQSMPKVLDLLRRSLGDKERNEELHNAVFTLLSSFLSYLAYMVSDDNVVEILELCYRSCVAEMDASCKESRTETLSLLAHKVDLSTVATSLSQAWKAVTPELGVNAEAVTEWLDVLSQAIEANKKVNVVRAAETISTFMFQVLDLRRLYVTTTTGSNLQITPEDIDAIESRLHTVSITFIYKLNDTAFRPLFESWVDWALTASDLAEKQEEYSEPAKTARETSLFKLATHFFESLKSIVTSYASYILEPANEVLKTLAATVDSSSSSSSSRSSKNKKDKPVATITDEKLLLYKSTLLLLRTAMTHDADNWFSSPTHFSPLSSLLIDQLKLATTKNPRSLRSAVFDSVIPTIVALATATIDTPAHHHALNHGICQLRHNPSAGVRLAAIRTHLALTENPEVGEEWVANVVVGGTSTEGVGGPGETMVYVNESLEDDDEEVESEVRRWVRLVREMVGEDVFEVSTGSGELN</sequence>
<dbReference type="InterPro" id="IPR012954">
    <property type="entry name" value="BP28_C_dom"/>
</dbReference>
<comment type="subunit">
    <text evidence="3 10">Component of the ribosomal small subunit (SSU) processome.</text>
</comment>
<keyword evidence="5 10" id="KW-0690">Ribosome biogenesis</keyword>
<dbReference type="PANTHER" id="PTHR13457">
    <property type="entry name" value="BAP28"/>
    <property type="match status" value="1"/>
</dbReference>
<proteinExistence type="inferred from homology"/>
<dbReference type="Proteomes" id="UP001161757">
    <property type="component" value="Unassembled WGS sequence"/>
</dbReference>
<gene>
    <name evidence="12" type="primary">UTP10</name>
    <name evidence="12" type="ORF">HRR80_003625</name>
</gene>
<dbReference type="InterPro" id="IPR022125">
    <property type="entry name" value="U3snoRNP10_N"/>
</dbReference>